<proteinExistence type="predicted"/>
<reference evidence="1 2" key="2">
    <citation type="journal article" date="2009" name="PLoS ONE">
        <title>An integrated genetic and cytogenetic map of the cucumber genome.</title>
        <authorList>
            <person name="Ren Y."/>
            <person name="Zhang Z."/>
            <person name="Liu J."/>
            <person name="Staub J.E."/>
            <person name="Han Y."/>
            <person name="Cheng Z."/>
            <person name="Li X."/>
            <person name="Lu J."/>
            <person name="Miao H."/>
            <person name="Kang H."/>
            <person name="Xie B."/>
            <person name="Gu X."/>
            <person name="Wang X."/>
            <person name="Du Y."/>
            <person name="Jin W."/>
            <person name="Huang S."/>
        </authorList>
    </citation>
    <scope>NUCLEOTIDE SEQUENCE [LARGE SCALE GENOMIC DNA]</scope>
    <source>
        <strain evidence="2">cv. 9930</strain>
    </source>
</reference>
<evidence type="ECO:0000313" key="1">
    <source>
        <dbReference type="EMBL" id="KGN46401.1"/>
    </source>
</evidence>
<dbReference type="Gramene" id="KGN46401">
    <property type="protein sequence ID" value="KGN46401"/>
    <property type="gene ID" value="Csa_6G089770"/>
</dbReference>
<keyword evidence="2" id="KW-1185">Reference proteome</keyword>
<reference evidence="1 2" key="4">
    <citation type="journal article" date="2011" name="BMC Genomics">
        <title>RNA-Seq improves annotation of protein-coding genes in the cucumber genome.</title>
        <authorList>
            <person name="Li Z."/>
            <person name="Zhang Z."/>
            <person name="Yan P."/>
            <person name="Huang S."/>
            <person name="Fei Z."/>
            <person name="Lin K."/>
        </authorList>
    </citation>
    <scope>NUCLEOTIDE SEQUENCE [LARGE SCALE GENOMIC DNA]</scope>
    <source>
        <strain evidence="2">cv. 9930</strain>
    </source>
</reference>
<gene>
    <name evidence="1" type="ORF">Csa_6G089770</name>
</gene>
<dbReference type="PANTHER" id="PTHR31170">
    <property type="entry name" value="BNAC04G53230D PROTEIN"/>
    <property type="match status" value="1"/>
</dbReference>
<dbReference type="AlphaFoldDB" id="A0A0A0KF61"/>
<reference evidence="1 2" key="1">
    <citation type="journal article" date="2009" name="Nat. Genet.">
        <title>The genome of the cucumber, Cucumis sativus L.</title>
        <authorList>
            <person name="Huang S."/>
            <person name="Li R."/>
            <person name="Zhang Z."/>
            <person name="Li L."/>
            <person name="Gu X."/>
            <person name="Fan W."/>
            <person name="Lucas W.J."/>
            <person name="Wang X."/>
            <person name="Xie B."/>
            <person name="Ni P."/>
            <person name="Ren Y."/>
            <person name="Zhu H."/>
            <person name="Li J."/>
            <person name="Lin K."/>
            <person name="Jin W."/>
            <person name="Fei Z."/>
            <person name="Li G."/>
            <person name="Staub J."/>
            <person name="Kilian A."/>
            <person name="van der Vossen E.A."/>
            <person name="Wu Y."/>
            <person name="Guo J."/>
            <person name="He J."/>
            <person name="Jia Z."/>
            <person name="Ren Y."/>
            <person name="Tian G."/>
            <person name="Lu Y."/>
            <person name="Ruan J."/>
            <person name="Qian W."/>
            <person name="Wang M."/>
            <person name="Huang Q."/>
            <person name="Li B."/>
            <person name="Xuan Z."/>
            <person name="Cao J."/>
            <person name="Asan"/>
            <person name="Wu Z."/>
            <person name="Zhang J."/>
            <person name="Cai Q."/>
            <person name="Bai Y."/>
            <person name="Zhao B."/>
            <person name="Han Y."/>
            <person name="Li Y."/>
            <person name="Li X."/>
            <person name="Wang S."/>
            <person name="Shi Q."/>
            <person name="Liu S."/>
            <person name="Cho W.K."/>
            <person name="Kim J.Y."/>
            <person name="Xu Y."/>
            <person name="Heller-Uszynska K."/>
            <person name="Miao H."/>
            <person name="Cheng Z."/>
            <person name="Zhang S."/>
            <person name="Wu J."/>
            <person name="Yang Y."/>
            <person name="Kang H."/>
            <person name="Li M."/>
            <person name="Liang H."/>
            <person name="Ren X."/>
            <person name="Shi Z."/>
            <person name="Wen M."/>
            <person name="Jian M."/>
            <person name="Yang H."/>
            <person name="Zhang G."/>
            <person name="Yang Z."/>
            <person name="Chen R."/>
            <person name="Liu S."/>
            <person name="Li J."/>
            <person name="Ma L."/>
            <person name="Liu H."/>
            <person name="Zhou Y."/>
            <person name="Zhao J."/>
            <person name="Fang X."/>
            <person name="Li G."/>
            <person name="Fang L."/>
            <person name="Li Y."/>
            <person name="Liu D."/>
            <person name="Zheng H."/>
            <person name="Zhang Y."/>
            <person name="Qin N."/>
            <person name="Li Z."/>
            <person name="Yang G."/>
            <person name="Yang S."/>
            <person name="Bolund L."/>
            <person name="Kristiansen K."/>
            <person name="Zheng H."/>
            <person name="Li S."/>
            <person name="Zhang X."/>
            <person name="Yang H."/>
            <person name="Wang J."/>
            <person name="Sun R."/>
            <person name="Zhang B."/>
            <person name="Jiang S."/>
            <person name="Wang J."/>
            <person name="Du Y."/>
            <person name="Li S."/>
        </authorList>
    </citation>
    <scope>NUCLEOTIDE SEQUENCE [LARGE SCALE GENOMIC DNA]</scope>
    <source>
        <strain evidence="2">cv. 9930</strain>
    </source>
</reference>
<dbReference type="EMBL" id="CM002927">
    <property type="protein sequence ID" value="KGN46401.1"/>
    <property type="molecule type" value="Genomic_DNA"/>
</dbReference>
<dbReference type="InterPro" id="IPR004158">
    <property type="entry name" value="DUF247_pln"/>
</dbReference>
<dbReference type="Proteomes" id="UP000029981">
    <property type="component" value="Chromosome 6"/>
</dbReference>
<organism evidence="1 2">
    <name type="scientific">Cucumis sativus</name>
    <name type="common">Cucumber</name>
    <dbReference type="NCBI Taxonomy" id="3659"/>
    <lineage>
        <taxon>Eukaryota</taxon>
        <taxon>Viridiplantae</taxon>
        <taxon>Streptophyta</taxon>
        <taxon>Embryophyta</taxon>
        <taxon>Tracheophyta</taxon>
        <taxon>Spermatophyta</taxon>
        <taxon>Magnoliopsida</taxon>
        <taxon>eudicotyledons</taxon>
        <taxon>Gunneridae</taxon>
        <taxon>Pentapetalae</taxon>
        <taxon>rosids</taxon>
        <taxon>fabids</taxon>
        <taxon>Cucurbitales</taxon>
        <taxon>Cucurbitaceae</taxon>
        <taxon>Benincaseae</taxon>
        <taxon>Cucumis</taxon>
    </lineage>
</organism>
<protein>
    <submittedName>
        <fullName evidence="1">Uncharacterized protein</fullName>
    </submittedName>
</protein>
<accession>A0A0A0KF61</accession>
<reference evidence="1 2" key="3">
    <citation type="journal article" date="2010" name="BMC Genomics">
        <title>Transcriptome sequencing and comparative analysis of cucumber flowers with different sex types.</title>
        <authorList>
            <person name="Guo S."/>
            <person name="Zheng Y."/>
            <person name="Joung J.G."/>
            <person name="Liu S."/>
            <person name="Zhang Z."/>
            <person name="Crasta O.R."/>
            <person name="Sobral B.W."/>
            <person name="Xu Y."/>
            <person name="Huang S."/>
            <person name="Fei Z."/>
        </authorList>
    </citation>
    <scope>NUCLEOTIDE SEQUENCE [LARGE SCALE GENOMIC DNA]</scope>
    <source>
        <strain evidence="2">cv. 9930</strain>
    </source>
</reference>
<dbReference type="PANTHER" id="PTHR31170:SF25">
    <property type="entry name" value="BNAA09G04570D PROTEIN"/>
    <property type="match status" value="1"/>
</dbReference>
<dbReference type="Pfam" id="PF03140">
    <property type="entry name" value="DUF247"/>
    <property type="match status" value="1"/>
</dbReference>
<evidence type="ECO:0000313" key="2">
    <source>
        <dbReference type="Proteomes" id="UP000029981"/>
    </source>
</evidence>
<name>A0A0A0KF61_CUCSA</name>
<sequence length="161" mass="18816">MNKKNVVIQVKNNMEERLTELVPVNEFGSSRKTIKPSIYKIPKFMKDIQPNADKPQLVVVWAIPSWGRGFGYNGTGKTESVLASDHLEEYWRENAVKFMEMMIIDACFVLVFFSKDKIYKSLITFKSDIKRDILLLENQLPFQLLQLMYEIFPLKVHILNL</sequence>